<dbReference type="CDD" id="cd04216">
    <property type="entry name" value="Phytocyanin"/>
    <property type="match status" value="1"/>
</dbReference>
<feature type="transmembrane region" description="Helical" evidence="3">
    <location>
        <begin position="173"/>
        <end position="192"/>
    </location>
</feature>
<keyword evidence="3" id="KW-1133">Transmembrane helix</keyword>
<proteinExistence type="predicted"/>
<evidence type="ECO:0000256" key="4">
    <source>
        <dbReference type="SAM" id="SignalP"/>
    </source>
</evidence>
<evidence type="ECO:0000313" key="6">
    <source>
        <dbReference type="EMBL" id="MCE3051102.1"/>
    </source>
</evidence>
<evidence type="ECO:0000256" key="3">
    <source>
        <dbReference type="SAM" id="Phobius"/>
    </source>
</evidence>
<dbReference type="Proteomes" id="UP000823775">
    <property type="component" value="Unassembled WGS sequence"/>
</dbReference>
<feature type="signal peptide" evidence="4">
    <location>
        <begin position="1"/>
        <end position="20"/>
    </location>
</feature>
<comment type="caution">
    <text evidence="6">The sequence shown here is derived from an EMBL/GenBank/DDBJ whole genome shotgun (WGS) entry which is preliminary data.</text>
</comment>
<dbReference type="InterPro" id="IPR008972">
    <property type="entry name" value="Cupredoxin"/>
</dbReference>
<dbReference type="InterPro" id="IPR003245">
    <property type="entry name" value="Phytocyanin_dom"/>
</dbReference>
<dbReference type="EMBL" id="JACEIK010008172">
    <property type="protein sequence ID" value="MCE3051102.1"/>
    <property type="molecule type" value="Genomic_DNA"/>
</dbReference>
<evidence type="ECO:0000313" key="7">
    <source>
        <dbReference type="Proteomes" id="UP000823775"/>
    </source>
</evidence>
<gene>
    <name evidence="6" type="ORF">HAX54_048913</name>
</gene>
<evidence type="ECO:0000256" key="1">
    <source>
        <dbReference type="ARBA" id="ARBA00022723"/>
    </source>
</evidence>
<dbReference type="PANTHER" id="PTHR33021:SF417">
    <property type="entry name" value="MAVICYANIN-LIKE"/>
    <property type="match status" value="1"/>
</dbReference>
<dbReference type="InterPro" id="IPR039391">
    <property type="entry name" value="Phytocyanin-like"/>
</dbReference>
<feature type="chain" id="PRO_5047449568" description="Phytocyanin domain-containing protein" evidence="4">
    <location>
        <begin position="21"/>
        <end position="193"/>
    </location>
</feature>
<dbReference type="Gene3D" id="2.60.40.420">
    <property type="entry name" value="Cupredoxins - blue copper proteins"/>
    <property type="match status" value="1"/>
</dbReference>
<keyword evidence="3" id="KW-0812">Transmembrane</keyword>
<keyword evidence="1" id="KW-0479">Metal-binding</keyword>
<evidence type="ECO:0000256" key="2">
    <source>
        <dbReference type="ARBA" id="ARBA00023008"/>
    </source>
</evidence>
<keyword evidence="2" id="KW-0186">Copper</keyword>
<accession>A0ABS8WM18</accession>
<name>A0ABS8WM18_DATST</name>
<dbReference type="InterPro" id="IPR028871">
    <property type="entry name" value="BlueCu_1_BS"/>
</dbReference>
<evidence type="ECO:0000259" key="5">
    <source>
        <dbReference type="PROSITE" id="PS51485"/>
    </source>
</evidence>
<dbReference type="Pfam" id="PF02298">
    <property type="entry name" value="Cu_bind_like"/>
    <property type="match status" value="1"/>
</dbReference>
<dbReference type="PROSITE" id="PS51485">
    <property type="entry name" value="PHYTOCYANIN"/>
    <property type="match status" value="1"/>
</dbReference>
<dbReference type="PROSITE" id="PS00196">
    <property type="entry name" value="COPPER_BLUE"/>
    <property type="match status" value="1"/>
</dbReference>
<organism evidence="6 7">
    <name type="scientific">Datura stramonium</name>
    <name type="common">Jimsonweed</name>
    <name type="synonym">Common thornapple</name>
    <dbReference type="NCBI Taxonomy" id="4076"/>
    <lineage>
        <taxon>Eukaryota</taxon>
        <taxon>Viridiplantae</taxon>
        <taxon>Streptophyta</taxon>
        <taxon>Embryophyta</taxon>
        <taxon>Tracheophyta</taxon>
        <taxon>Spermatophyta</taxon>
        <taxon>Magnoliopsida</taxon>
        <taxon>eudicotyledons</taxon>
        <taxon>Gunneridae</taxon>
        <taxon>Pentapetalae</taxon>
        <taxon>asterids</taxon>
        <taxon>lamiids</taxon>
        <taxon>Solanales</taxon>
        <taxon>Solanaceae</taxon>
        <taxon>Solanoideae</taxon>
        <taxon>Datureae</taxon>
        <taxon>Datura</taxon>
    </lineage>
</organism>
<dbReference type="PANTHER" id="PTHR33021">
    <property type="entry name" value="BLUE COPPER PROTEIN"/>
    <property type="match status" value="1"/>
</dbReference>
<sequence>MLFLSTTAVLSFFTATLAAAAVYKVGDAAGWTIGSANVDYHTWAANKIFRVGDILVFEYDRTQNNVLRVSLPDYRSCNAANPIAAYSSGNDSITIKGPGHYYYICGFPGHCQTGQKINVRVLKVYRPIDIPTGSPSPSPSPAPAAASSTTSVRVIAPSPANKSSAPSLFINNGLGFGLCLTLFMIVIGADYLL</sequence>
<keyword evidence="7" id="KW-1185">Reference proteome</keyword>
<feature type="domain" description="Phytocyanin" evidence="5">
    <location>
        <begin position="21"/>
        <end position="123"/>
    </location>
</feature>
<keyword evidence="3" id="KW-0472">Membrane</keyword>
<reference evidence="6 7" key="1">
    <citation type="journal article" date="2021" name="BMC Genomics">
        <title>Datura genome reveals duplications of psychoactive alkaloid biosynthetic genes and high mutation rate following tissue culture.</title>
        <authorList>
            <person name="Rajewski A."/>
            <person name="Carter-House D."/>
            <person name="Stajich J."/>
            <person name="Litt A."/>
        </authorList>
    </citation>
    <scope>NUCLEOTIDE SEQUENCE [LARGE SCALE GENOMIC DNA]</scope>
    <source>
        <strain evidence="6">AR-01</strain>
    </source>
</reference>
<dbReference type="SUPFAM" id="SSF49503">
    <property type="entry name" value="Cupredoxins"/>
    <property type="match status" value="1"/>
</dbReference>
<keyword evidence="4" id="KW-0732">Signal</keyword>
<protein>
    <recommendedName>
        <fullName evidence="5">Phytocyanin domain-containing protein</fullName>
    </recommendedName>
</protein>